<keyword evidence="3" id="KW-1185">Reference proteome</keyword>
<dbReference type="Gene3D" id="2.130.10.10">
    <property type="entry name" value="YVTN repeat-like/Quinoprotein amine dehydrogenase"/>
    <property type="match status" value="2"/>
</dbReference>
<dbReference type="Proteomes" id="UP000223913">
    <property type="component" value="Unassembled WGS sequence"/>
</dbReference>
<dbReference type="InterPro" id="IPR051200">
    <property type="entry name" value="Host-pathogen_enzymatic-act"/>
</dbReference>
<evidence type="ECO:0000313" key="3">
    <source>
        <dbReference type="Proteomes" id="UP000223913"/>
    </source>
</evidence>
<reference evidence="2 3" key="1">
    <citation type="submission" date="2017-10" db="EMBL/GenBank/DDBJ databases">
        <title>The draft genome sequence of Lewinella nigricans NBRC 102662.</title>
        <authorList>
            <person name="Wang K."/>
        </authorList>
    </citation>
    <scope>NUCLEOTIDE SEQUENCE [LARGE SCALE GENOMIC DNA]</scope>
    <source>
        <strain evidence="2 3">NBRC 102662</strain>
    </source>
</reference>
<protein>
    <recommendedName>
        <fullName evidence="4">Beta-propeller fold lactonase family protein</fullName>
    </recommendedName>
</protein>
<sequence>MSPAAMTDGRRVDLPNGWSLSPVGRSLPLGDFPLNMVVSAESRRMAVTNNGQSIHSLQWIDLENETLLDTLEIPAGWMGLALNSSGDRLYASAGEQNKVWIIDIREDRLVLSDSLLLGDPWPRDTISVAGMSLDESRNRLYVVTKRDSALYTFDLERGELDRRVDLPAAAYTCVYDPDGDRLYISLWDGGAVAVMDTDQLDLLETIPVGYHPNELLVHPEGDRLFVACADENAVAVIDLENNTVIEQLNCALYPDAPTGSTTNSLAISEDGEFLFAANADNNCLAVFEVEDPGNSRSMGFIPTGWYPTVVRTAADRIWVANGKGFTSKPNPKGPNPYESRTEETEYIASLFPGTLSIFAMPGPDSLNYYTDLVYGNTPYTKEKEALAEGDPNGPIPRRVGEPSPIKYVFYVIKENRTYDQIFGDIPEGNGDPSLCLFPDSVSPNHHALANSFVLLDNFYVDAEVSADGHNWSMGAYATDYTEKIWPTSYGGRGGTYDFEGQREISYPKAGYIWDYCKRADISYRTYGEFANLNEAYMKSLEGHTGKDFPGYNLSIKDTLRFNRWRADFDSLLAADAVPRFNTIRFGNDHTAGARRGLPTPAAMVADNDLAVGLLVDYISHSPIWQESAIFIVEDDAQNGPDHVDAHRSVLMVASPYTRRNAVVSSMYSTASVLRTIELILGLPPMSQYDAAATPLYACFQQNADLTPYNHLDNRIDLNTLNTADNRLSQRSWELNLDKEDQAPDLLFSEIIWKTVRGEDAVMPAPKRGAFIRVGEEEEEEGE</sequence>
<dbReference type="SUPFAM" id="SSF51004">
    <property type="entry name" value="C-terminal (heme d1) domain of cytochrome cd1-nitrite reductase"/>
    <property type="match status" value="1"/>
</dbReference>
<dbReference type="Pfam" id="PF10282">
    <property type="entry name" value="Lactonase"/>
    <property type="match status" value="1"/>
</dbReference>
<dbReference type="PANTHER" id="PTHR47197:SF3">
    <property type="entry name" value="DIHYDRO-HEME D1 DEHYDROGENASE"/>
    <property type="match status" value="1"/>
</dbReference>
<proteinExistence type="predicted"/>
<dbReference type="PANTHER" id="PTHR47197">
    <property type="entry name" value="PROTEIN NIRF"/>
    <property type="match status" value="1"/>
</dbReference>
<evidence type="ECO:0008006" key="4">
    <source>
        <dbReference type="Google" id="ProtNLM"/>
    </source>
</evidence>
<dbReference type="Gene3D" id="3.40.720.10">
    <property type="entry name" value="Alkaline Phosphatase, subunit A"/>
    <property type="match status" value="1"/>
</dbReference>
<comment type="caution">
    <text evidence="2">The sequence shown here is derived from an EMBL/GenBank/DDBJ whole genome shotgun (WGS) entry which is preliminary data.</text>
</comment>
<dbReference type="OrthoDB" id="145213at2"/>
<organism evidence="2 3">
    <name type="scientific">Flavilitoribacter nigricans (strain ATCC 23147 / DSM 23189 / NBRC 102662 / NCIMB 1420 / SS-2)</name>
    <name type="common">Lewinella nigricans</name>
    <dbReference type="NCBI Taxonomy" id="1122177"/>
    <lineage>
        <taxon>Bacteria</taxon>
        <taxon>Pseudomonadati</taxon>
        <taxon>Bacteroidota</taxon>
        <taxon>Saprospiria</taxon>
        <taxon>Saprospirales</taxon>
        <taxon>Lewinellaceae</taxon>
        <taxon>Flavilitoribacter</taxon>
    </lineage>
</organism>
<dbReference type="SUPFAM" id="SSF53649">
    <property type="entry name" value="Alkaline phosphatase-like"/>
    <property type="match status" value="1"/>
</dbReference>
<evidence type="ECO:0000256" key="1">
    <source>
        <dbReference type="ARBA" id="ARBA00022801"/>
    </source>
</evidence>
<dbReference type="Pfam" id="PF04185">
    <property type="entry name" value="Phosphoesterase"/>
    <property type="match status" value="1"/>
</dbReference>
<name>A0A2D0MXQ0_FLAN2</name>
<dbReference type="InterPro" id="IPR019405">
    <property type="entry name" value="Lactonase_7-beta_prop"/>
</dbReference>
<dbReference type="GO" id="GO:0016788">
    <property type="term" value="F:hydrolase activity, acting on ester bonds"/>
    <property type="evidence" value="ECO:0007669"/>
    <property type="project" value="InterPro"/>
</dbReference>
<keyword evidence="1" id="KW-0378">Hydrolase</keyword>
<gene>
    <name evidence="2" type="ORF">CRP01_39100</name>
</gene>
<dbReference type="AlphaFoldDB" id="A0A2D0MXQ0"/>
<dbReference type="InterPro" id="IPR015943">
    <property type="entry name" value="WD40/YVTN_repeat-like_dom_sf"/>
</dbReference>
<dbReference type="InterPro" id="IPR007312">
    <property type="entry name" value="Phosphoesterase"/>
</dbReference>
<dbReference type="InterPro" id="IPR017850">
    <property type="entry name" value="Alkaline_phosphatase_core_sf"/>
</dbReference>
<evidence type="ECO:0000313" key="2">
    <source>
        <dbReference type="EMBL" id="PHN01015.1"/>
    </source>
</evidence>
<accession>A0A2D0MXQ0</accession>
<dbReference type="EMBL" id="PDUD01000065">
    <property type="protein sequence ID" value="PHN01015.1"/>
    <property type="molecule type" value="Genomic_DNA"/>
</dbReference>
<dbReference type="InterPro" id="IPR011048">
    <property type="entry name" value="Haem_d1_sf"/>
</dbReference>